<gene>
    <name evidence="4" type="ORF">J3R30DRAFT_3696628</name>
</gene>
<dbReference type="GO" id="GO:0016616">
    <property type="term" value="F:oxidoreductase activity, acting on the CH-OH group of donors, NAD or NADP as acceptor"/>
    <property type="evidence" value="ECO:0007669"/>
    <property type="project" value="TreeGrafter"/>
</dbReference>
<dbReference type="InterPro" id="IPR050425">
    <property type="entry name" value="NAD(P)_dehydrat-like"/>
</dbReference>
<sequence>MFFKRLISSFSKKGSKSEQTVLVISGTGFLGAHVISQLLKNGYTVRATARSASKLRAIFPQATSERLQIIEVSALTSDHSAALKGVDALIHSASPIFGEGVSGQDLYSGAFEGTISLVKQAIAVGLKKIIVTGTFVNLFDADFQAAFGTRVLTEKDFGSITPETIDLNNDGMRVYQEAKILADKAIWELSQLNSNVDFTVLLPPALFGPHLSTEATLTSSASSLSTNGFVQMLFAPEYPPIPIGHMINVNHYPYHCFNIPLVSMFCEGHCEWNTLMYFFSLLDMQSVEDSTNSGVKV</sequence>
<dbReference type="PANTHER" id="PTHR10366">
    <property type="entry name" value="NAD DEPENDENT EPIMERASE/DEHYDRATASE"/>
    <property type="match status" value="1"/>
</dbReference>
<evidence type="ECO:0000256" key="1">
    <source>
        <dbReference type="ARBA" id="ARBA00023002"/>
    </source>
</evidence>
<feature type="domain" description="NAD(P)-binding" evidence="3">
    <location>
        <begin position="26"/>
        <end position="217"/>
    </location>
</feature>
<comment type="caution">
    <text evidence="4">The sequence shown here is derived from an EMBL/GenBank/DDBJ whole genome shotgun (WGS) entry which is preliminary data.</text>
</comment>
<keyword evidence="5" id="KW-1185">Reference proteome</keyword>
<dbReference type="Proteomes" id="UP001150266">
    <property type="component" value="Unassembled WGS sequence"/>
</dbReference>
<dbReference type="InterPro" id="IPR036291">
    <property type="entry name" value="NAD(P)-bd_dom_sf"/>
</dbReference>
<dbReference type="Pfam" id="PF13460">
    <property type="entry name" value="NAD_binding_10"/>
    <property type="match status" value="1"/>
</dbReference>
<protein>
    <recommendedName>
        <fullName evidence="3">NAD(P)-binding domain-containing protein</fullName>
    </recommendedName>
</protein>
<evidence type="ECO:0000313" key="4">
    <source>
        <dbReference type="EMBL" id="KAJ4485291.1"/>
    </source>
</evidence>
<dbReference type="SUPFAM" id="SSF51735">
    <property type="entry name" value="NAD(P)-binding Rossmann-fold domains"/>
    <property type="match status" value="1"/>
</dbReference>
<dbReference type="InterPro" id="IPR016040">
    <property type="entry name" value="NAD(P)-bd_dom"/>
</dbReference>
<dbReference type="OrthoDB" id="2735536at2759"/>
<evidence type="ECO:0000313" key="5">
    <source>
        <dbReference type="Proteomes" id="UP001150266"/>
    </source>
</evidence>
<evidence type="ECO:0000259" key="3">
    <source>
        <dbReference type="Pfam" id="PF13460"/>
    </source>
</evidence>
<evidence type="ECO:0000256" key="2">
    <source>
        <dbReference type="ARBA" id="ARBA00023445"/>
    </source>
</evidence>
<dbReference type="EMBL" id="JAOTPV010000003">
    <property type="protein sequence ID" value="KAJ4485291.1"/>
    <property type="molecule type" value="Genomic_DNA"/>
</dbReference>
<accession>A0A9W9AL85</accession>
<dbReference type="AlphaFoldDB" id="A0A9W9AL85"/>
<keyword evidence="1" id="KW-0560">Oxidoreductase</keyword>
<proteinExistence type="inferred from homology"/>
<dbReference type="Gene3D" id="3.40.50.720">
    <property type="entry name" value="NAD(P)-binding Rossmann-like Domain"/>
    <property type="match status" value="1"/>
</dbReference>
<dbReference type="PANTHER" id="PTHR10366:SF564">
    <property type="entry name" value="STEROL-4-ALPHA-CARBOXYLATE 3-DEHYDROGENASE, DECARBOXYLATING"/>
    <property type="match status" value="1"/>
</dbReference>
<name>A0A9W9AL85_9AGAR</name>
<organism evidence="4 5">
    <name type="scientific">Lentinula aciculospora</name>
    <dbReference type="NCBI Taxonomy" id="153920"/>
    <lineage>
        <taxon>Eukaryota</taxon>
        <taxon>Fungi</taxon>
        <taxon>Dikarya</taxon>
        <taxon>Basidiomycota</taxon>
        <taxon>Agaricomycotina</taxon>
        <taxon>Agaricomycetes</taxon>
        <taxon>Agaricomycetidae</taxon>
        <taxon>Agaricales</taxon>
        <taxon>Marasmiineae</taxon>
        <taxon>Omphalotaceae</taxon>
        <taxon>Lentinula</taxon>
    </lineage>
</organism>
<comment type="similarity">
    <text evidence="2">Belongs to the NAD(P)-dependent epimerase/dehydratase family. Dihydroflavonol-4-reductase subfamily.</text>
</comment>
<reference evidence="4" key="1">
    <citation type="submission" date="2022-08" db="EMBL/GenBank/DDBJ databases">
        <title>A Global Phylogenomic Analysis of the Shiitake Genus Lentinula.</title>
        <authorList>
            <consortium name="DOE Joint Genome Institute"/>
            <person name="Sierra-Patev S."/>
            <person name="Min B."/>
            <person name="Naranjo-Ortiz M."/>
            <person name="Looney B."/>
            <person name="Konkel Z."/>
            <person name="Slot J.C."/>
            <person name="Sakamoto Y."/>
            <person name="Steenwyk J.L."/>
            <person name="Rokas A."/>
            <person name="Carro J."/>
            <person name="Camarero S."/>
            <person name="Ferreira P."/>
            <person name="Molpeceres G."/>
            <person name="Ruiz-Duenas F.J."/>
            <person name="Serrano A."/>
            <person name="Henrissat B."/>
            <person name="Drula E."/>
            <person name="Hughes K.W."/>
            <person name="Mata J.L."/>
            <person name="Ishikawa N.K."/>
            <person name="Vargas-Isla R."/>
            <person name="Ushijima S."/>
            <person name="Smith C.A."/>
            <person name="Ahrendt S."/>
            <person name="Andreopoulos W."/>
            <person name="He G."/>
            <person name="Labutti K."/>
            <person name="Lipzen A."/>
            <person name="Ng V."/>
            <person name="Riley R."/>
            <person name="Sandor L."/>
            <person name="Barry K."/>
            <person name="Martinez A.T."/>
            <person name="Xiao Y."/>
            <person name="Gibbons J.G."/>
            <person name="Terashima K."/>
            <person name="Grigoriev I.V."/>
            <person name="Hibbett D.S."/>
        </authorList>
    </citation>
    <scope>NUCLEOTIDE SEQUENCE</scope>
    <source>
        <strain evidence="4">JLM2183</strain>
    </source>
</reference>